<dbReference type="EMBL" id="MHCL01000003">
    <property type="protein sequence ID" value="OGY22462.1"/>
    <property type="molecule type" value="Genomic_DNA"/>
</dbReference>
<gene>
    <name evidence="2" type="ORF">A3A65_04900</name>
</gene>
<feature type="domain" description="NAD-dependent epimerase/dehydratase" evidence="1">
    <location>
        <begin position="3"/>
        <end position="235"/>
    </location>
</feature>
<dbReference type="InterPro" id="IPR036291">
    <property type="entry name" value="NAD(P)-bd_dom_sf"/>
</dbReference>
<dbReference type="InterPro" id="IPR001509">
    <property type="entry name" value="Epimerase_deHydtase"/>
</dbReference>
<dbReference type="Pfam" id="PF01370">
    <property type="entry name" value="Epimerase"/>
    <property type="match status" value="1"/>
</dbReference>
<evidence type="ECO:0000313" key="2">
    <source>
        <dbReference type="EMBL" id="OGY22462.1"/>
    </source>
</evidence>
<proteinExistence type="predicted"/>
<dbReference type="Gene3D" id="3.40.50.720">
    <property type="entry name" value="NAD(P)-binding Rossmann-like Domain"/>
    <property type="match status" value="1"/>
</dbReference>
<protein>
    <submittedName>
        <fullName evidence="2">NAD-dependent dehydratase</fullName>
    </submittedName>
</protein>
<dbReference type="CDD" id="cd08946">
    <property type="entry name" value="SDR_e"/>
    <property type="match status" value="1"/>
</dbReference>
<dbReference type="AlphaFoldDB" id="A0A1G1W462"/>
<evidence type="ECO:0000259" key="1">
    <source>
        <dbReference type="Pfam" id="PF01370"/>
    </source>
</evidence>
<dbReference type="Proteomes" id="UP000176723">
    <property type="component" value="Unassembled WGS sequence"/>
</dbReference>
<comment type="caution">
    <text evidence="2">The sequence shown here is derived from an EMBL/GenBank/DDBJ whole genome shotgun (WGS) entry which is preliminary data.</text>
</comment>
<reference evidence="2 3" key="1">
    <citation type="journal article" date="2016" name="Nat. Commun.">
        <title>Thousands of microbial genomes shed light on interconnected biogeochemical processes in an aquifer system.</title>
        <authorList>
            <person name="Anantharaman K."/>
            <person name="Brown C.T."/>
            <person name="Hug L.A."/>
            <person name="Sharon I."/>
            <person name="Castelle C.J."/>
            <person name="Probst A.J."/>
            <person name="Thomas B.C."/>
            <person name="Singh A."/>
            <person name="Wilkins M.J."/>
            <person name="Karaoz U."/>
            <person name="Brodie E.L."/>
            <person name="Williams K.H."/>
            <person name="Hubbard S.S."/>
            <person name="Banfield J.F."/>
        </authorList>
    </citation>
    <scope>NUCLEOTIDE SEQUENCE [LARGE SCALE GENOMIC DNA]</scope>
</reference>
<dbReference type="PANTHER" id="PTHR43245">
    <property type="entry name" value="BIFUNCTIONAL POLYMYXIN RESISTANCE PROTEIN ARNA"/>
    <property type="match status" value="1"/>
</dbReference>
<sequence>MRILVTGSEGYLGIPLTKVLVEYGHDVVGLDTGYYRPAWFTNDVKRLPPVMNKDVRKVTTADLMGFDAVVHLAELSNDPLGQLNQSVTVDVNHKGTVHLAKTAKRAEVSRFVYFSSCSVYGASDELLTEESAVNPLTAYAECKVLNEKALLELADEAFTPTILRNATAFGPSPRMRFDLVINNLAGLAFTTKKIKMESDGTPWRPFVHILDIAEAVVHVLRAPKELVQGEILNVGNSNSNYQIKDIARIVSEVFPDCRITLNPDGVDKRNYRVSFDKIHRILPGYRSKRDVKLGIVELKKVFERTHLTHEMFTSRHFNRLKQMSYLKKSGKLTRSLYWRARS</sequence>
<organism evidence="2 3">
    <name type="scientific">Candidatus Chisholmbacteria bacterium RIFCSPLOWO2_01_FULL_49_14</name>
    <dbReference type="NCBI Taxonomy" id="1797593"/>
    <lineage>
        <taxon>Bacteria</taxon>
        <taxon>Candidatus Chisholmiibacteriota</taxon>
    </lineage>
</organism>
<dbReference type="InterPro" id="IPR050177">
    <property type="entry name" value="Lipid_A_modif_metabolic_enz"/>
</dbReference>
<accession>A0A1G1W462</accession>
<dbReference type="PANTHER" id="PTHR43245:SF23">
    <property type="entry name" value="NAD(P)-BINDING DOMAIN-CONTAINING PROTEIN"/>
    <property type="match status" value="1"/>
</dbReference>
<dbReference type="STRING" id="1797593.A3A65_04900"/>
<evidence type="ECO:0000313" key="3">
    <source>
        <dbReference type="Proteomes" id="UP000176723"/>
    </source>
</evidence>
<name>A0A1G1W462_9BACT</name>
<dbReference type="SUPFAM" id="SSF51735">
    <property type="entry name" value="NAD(P)-binding Rossmann-fold domains"/>
    <property type="match status" value="1"/>
</dbReference>